<dbReference type="KEGG" id="vg:29062037"/>
<evidence type="ECO:0000313" key="2">
    <source>
        <dbReference type="Proteomes" id="UP000202923"/>
    </source>
</evidence>
<dbReference type="RefSeq" id="YP_009278798.1">
    <property type="nucleotide sequence ID" value="NC_031010.1"/>
</dbReference>
<dbReference type="Proteomes" id="UP000202923">
    <property type="component" value="Genome"/>
</dbReference>
<gene>
    <name evidence="1" type="ORF">KWAN_193</name>
</gene>
<dbReference type="EMBL" id="KX397369">
    <property type="protein sequence ID" value="ANZ49545.1"/>
    <property type="molecule type" value="Genomic_DNA"/>
</dbReference>
<sequence length="308" mass="34730">MINSQVKFYSIGIVAKDKPQGTDYIDAIAIEVNFVDPTNVDAETSEDEFTHISNGSQDNLKIKGGNSIRARWWKWNTNRVTSPDVCKEDSVMLFQLGDTDMYFWMDFNISNVKRLENVIYAWAADPANQMADDFSNAYMLNVSPKEGHITLRTCMVNGEKAAFMHQFNTRDGTWVCQDHKGNKYWINSIEDDVGFENAMLSKVNANKEEVFIFSKKAIYLETKLISEKCEKRVSNASASMQWTTKDWLTTSAKSMFKGPLEVTEDFKYGGKGTGVGTFTVSEAIIANITFSKHSHKEQGDGNDVGLPH</sequence>
<evidence type="ECO:0000313" key="1">
    <source>
        <dbReference type="EMBL" id="ANZ49545.1"/>
    </source>
</evidence>
<dbReference type="GeneID" id="29062037"/>
<protein>
    <submittedName>
        <fullName evidence="1">Putative structural protein</fullName>
    </submittedName>
</protein>
<reference evidence="1 2" key="1">
    <citation type="submission" date="2016-06" db="EMBL/GenBank/DDBJ databases">
        <authorList>
            <person name="Kjaerup R.B."/>
            <person name="Dalgaard T.S."/>
            <person name="Juul-Madsen H.R."/>
        </authorList>
    </citation>
    <scope>NUCLEOTIDE SEQUENCE [LARGE SCALE GENOMIC DNA]</scope>
</reference>
<dbReference type="OrthoDB" id="6719at10239"/>
<proteinExistence type="predicted"/>
<accession>A0A1B2IEA7</accession>
<name>A0A1B2IEA7_9CAUD</name>
<organism evidence="1 2">
    <name type="scientific">Erwinia phage vB_EamM_Kwan</name>
    <dbReference type="NCBI Taxonomy" id="1883374"/>
    <lineage>
        <taxon>Viruses</taxon>
        <taxon>Duplodnaviria</taxon>
        <taxon>Heunggongvirae</taxon>
        <taxon>Uroviricota</taxon>
        <taxon>Caudoviricetes</taxon>
        <taxon>Chimalliviridae</taxon>
        <taxon>Wellingtonvirus</taxon>
        <taxon>Wellingtonvirus wellington</taxon>
    </lineage>
</organism>